<keyword evidence="2" id="KW-0723">Serine/threonine-protein kinase</keyword>
<evidence type="ECO:0000256" key="5">
    <source>
        <dbReference type="ARBA" id="ARBA00022777"/>
    </source>
</evidence>
<name>M4CMJ3_BRACM</name>
<dbReference type="GO" id="GO:0005524">
    <property type="term" value="F:ATP binding"/>
    <property type="evidence" value="ECO:0007669"/>
    <property type="project" value="UniProtKB-KW"/>
</dbReference>
<dbReference type="SUPFAM" id="SSF56112">
    <property type="entry name" value="Protein kinase-like (PK-like)"/>
    <property type="match status" value="1"/>
</dbReference>
<keyword evidence="5" id="KW-0418">Kinase</keyword>
<sequence length="163" mass="17958">MGALCWRRCVRDETTGDRGTVSNNFDQGNKIGGGGFGSVFKKICIGIAKGLMFLHEESTFKIIHRDIKGTNVLLDKDLNAKISDFGLARLHEDEKSHISTRVAGTIGYMAPEYAMRGYLTEKADVYSFGIVAMEIVSGKSNANYTPEHESCVGLIDWVLTNFV</sequence>
<evidence type="ECO:0000256" key="1">
    <source>
        <dbReference type="ARBA" id="ARBA00012513"/>
    </source>
</evidence>
<keyword evidence="6" id="KW-0067">ATP-binding</keyword>
<dbReference type="PROSITE" id="PS50011">
    <property type="entry name" value="PROTEIN_KINASE_DOM"/>
    <property type="match status" value="1"/>
</dbReference>
<reference evidence="10" key="3">
    <citation type="submission" date="2023-03" db="UniProtKB">
        <authorList>
            <consortium name="EnsemblPlants"/>
        </authorList>
    </citation>
    <scope>IDENTIFICATION</scope>
    <source>
        <strain evidence="10">cv. Chiifu-401-42</strain>
    </source>
</reference>
<dbReference type="Proteomes" id="UP000011750">
    <property type="component" value="Chromosome A05"/>
</dbReference>
<evidence type="ECO:0000313" key="10">
    <source>
        <dbReference type="EnsemblPlants" id="Bra005431.1-P"/>
    </source>
</evidence>
<dbReference type="InParanoid" id="M4CMJ3"/>
<dbReference type="AlphaFoldDB" id="M4CMJ3"/>
<dbReference type="PANTHER" id="PTHR47973">
    <property type="entry name" value="CYSTEINE-RICH RECEPTOR-LIKE PROTEIN KINASE 3"/>
    <property type="match status" value="1"/>
</dbReference>
<evidence type="ECO:0000256" key="6">
    <source>
        <dbReference type="ARBA" id="ARBA00022840"/>
    </source>
</evidence>
<dbReference type="EnsemblPlants" id="Bra005431.1">
    <property type="protein sequence ID" value="Bra005431.1-P"/>
    <property type="gene ID" value="Bra005431"/>
</dbReference>
<dbReference type="InterPro" id="IPR000719">
    <property type="entry name" value="Prot_kinase_dom"/>
</dbReference>
<protein>
    <recommendedName>
        <fullName evidence="1">non-specific serine/threonine protein kinase</fullName>
        <ecNumber evidence="1">2.7.11.1</ecNumber>
    </recommendedName>
</protein>
<dbReference type="OMA" id="YTPEHES"/>
<comment type="catalytic activity">
    <reaction evidence="7">
        <text>L-threonyl-[protein] + ATP = O-phospho-L-threonyl-[protein] + ADP + H(+)</text>
        <dbReference type="Rhea" id="RHEA:46608"/>
        <dbReference type="Rhea" id="RHEA-COMP:11060"/>
        <dbReference type="Rhea" id="RHEA-COMP:11605"/>
        <dbReference type="ChEBI" id="CHEBI:15378"/>
        <dbReference type="ChEBI" id="CHEBI:30013"/>
        <dbReference type="ChEBI" id="CHEBI:30616"/>
        <dbReference type="ChEBI" id="CHEBI:61977"/>
        <dbReference type="ChEBI" id="CHEBI:456216"/>
        <dbReference type="EC" id="2.7.11.1"/>
    </reaction>
</comment>
<reference evidence="10 11" key="2">
    <citation type="journal article" date="2018" name="Hortic Res">
        <title>Improved Brassica rapa reference genome by single-molecule sequencing and chromosome conformation capture technologies.</title>
        <authorList>
            <person name="Zhang L."/>
            <person name="Cai X."/>
            <person name="Wu J."/>
            <person name="Liu M."/>
            <person name="Grob S."/>
            <person name="Cheng F."/>
            <person name="Liang J."/>
            <person name="Cai C."/>
            <person name="Liu Z."/>
            <person name="Liu B."/>
            <person name="Wang F."/>
            <person name="Li S."/>
            <person name="Liu F."/>
            <person name="Li X."/>
            <person name="Cheng L."/>
            <person name="Yang W."/>
            <person name="Li M.H."/>
            <person name="Grossniklaus U."/>
            <person name="Zheng H."/>
            <person name="Wang X."/>
        </authorList>
    </citation>
    <scope>NUCLEOTIDE SEQUENCE [LARGE SCALE GENOMIC DNA]</scope>
    <source>
        <strain evidence="10 11">cv. Chiifu-401-42</strain>
    </source>
</reference>
<dbReference type="HOGENOM" id="CLU_000288_21_4_1"/>
<accession>M4CMJ3</accession>
<evidence type="ECO:0000256" key="7">
    <source>
        <dbReference type="ARBA" id="ARBA00047899"/>
    </source>
</evidence>
<keyword evidence="11" id="KW-1185">Reference proteome</keyword>
<evidence type="ECO:0000256" key="3">
    <source>
        <dbReference type="ARBA" id="ARBA00022679"/>
    </source>
</evidence>
<evidence type="ECO:0000256" key="8">
    <source>
        <dbReference type="ARBA" id="ARBA00048679"/>
    </source>
</evidence>
<organism evidence="10 11">
    <name type="scientific">Brassica campestris</name>
    <name type="common">Field mustard</name>
    <dbReference type="NCBI Taxonomy" id="3711"/>
    <lineage>
        <taxon>Eukaryota</taxon>
        <taxon>Viridiplantae</taxon>
        <taxon>Streptophyta</taxon>
        <taxon>Embryophyta</taxon>
        <taxon>Tracheophyta</taxon>
        <taxon>Spermatophyta</taxon>
        <taxon>Magnoliopsida</taxon>
        <taxon>eudicotyledons</taxon>
        <taxon>Gunneridae</taxon>
        <taxon>Pentapetalae</taxon>
        <taxon>rosids</taxon>
        <taxon>malvids</taxon>
        <taxon>Brassicales</taxon>
        <taxon>Brassicaceae</taxon>
        <taxon>Brassiceae</taxon>
        <taxon>Brassica</taxon>
    </lineage>
</organism>
<comment type="catalytic activity">
    <reaction evidence="8">
        <text>L-seryl-[protein] + ATP = O-phospho-L-seryl-[protein] + ADP + H(+)</text>
        <dbReference type="Rhea" id="RHEA:17989"/>
        <dbReference type="Rhea" id="RHEA-COMP:9863"/>
        <dbReference type="Rhea" id="RHEA-COMP:11604"/>
        <dbReference type="ChEBI" id="CHEBI:15378"/>
        <dbReference type="ChEBI" id="CHEBI:29999"/>
        <dbReference type="ChEBI" id="CHEBI:30616"/>
        <dbReference type="ChEBI" id="CHEBI:83421"/>
        <dbReference type="ChEBI" id="CHEBI:456216"/>
        <dbReference type="EC" id="2.7.11.1"/>
    </reaction>
</comment>
<keyword evidence="3" id="KW-0808">Transferase</keyword>
<keyword evidence="4" id="KW-0547">Nucleotide-binding</keyword>
<dbReference type="Gramene" id="Bra005431.1">
    <property type="protein sequence ID" value="Bra005431.1-P"/>
    <property type="gene ID" value="Bra005431"/>
</dbReference>
<dbReference type="InterPro" id="IPR011009">
    <property type="entry name" value="Kinase-like_dom_sf"/>
</dbReference>
<dbReference type="InterPro" id="IPR052059">
    <property type="entry name" value="CR_Ser/Thr_kinase"/>
</dbReference>
<evidence type="ECO:0000256" key="4">
    <source>
        <dbReference type="ARBA" id="ARBA00022741"/>
    </source>
</evidence>
<reference evidence="10 11" key="1">
    <citation type="journal article" date="2011" name="Nat. Genet.">
        <title>The genome of the mesopolyploid crop species Brassica rapa.</title>
        <authorList>
            <consortium name="Brassica rapa Genome Sequencing Project Consortium"/>
            <person name="Wang X."/>
            <person name="Wang H."/>
            <person name="Wang J."/>
            <person name="Sun R."/>
            <person name="Wu J."/>
            <person name="Liu S."/>
            <person name="Bai Y."/>
            <person name="Mun J.H."/>
            <person name="Bancroft I."/>
            <person name="Cheng F."/>
            <person name="Huang S."/>
            <person name="Li X."/>
            <person name="Hua W."/>
            <person name="Wang J."/>
            <person name="Wang X."/>
            <person name="Freeling M."/>
            <person name="Pires J.C."/>
            <person name="Paterson A.H."/>
            <person name="Chalhoub B."/>
            <person name="Wang B."/>
            <person name="Hayward A."/>
            <person name="Sharpe A.G."/>
            <person name="Park B.S."/>
            <person name="Weisshaar B."/>
            <person name="Liu B."/>
            <person name="Li B."/>
            <person name="Liu B."/>
            <person name="Tong C."/>
            <person name="Song C."/>
            <person name="Duran C."/>
            <person name="Peng C."/>
            <person name="Geng C."/>
            <person name="Koh C."/>
            <person name="Lin C."/>
            <person name="Edwards D."/>
            <person name="Mu D."/>
            <person name="Shen D."/>
            <person name="Soumpourou E."/>
            <person name="Li F."/>
            <person name="Fraser F."/>
            <person name="Conant G."/>
            <person name="Lassalle G."/>
            <person name="King G.J."/>
            <person name="Bonnema G."/>
            <person name="Tang H."/>
            <person name="Wang H."/>
            <person name="Belcram H."/>
            <person name="Zhou H."/>
            <person name="Hirakawa H."/>
            <person name="Abe H."/>
            <person name="Guo H."/>
            <person name="Wang H."/>
            <person name="Jin H."/>
            <person name="Parkin I.A."/>
            <person name="Batley J."/>
            <person name="Kim J.S."/>
            <person name="Just J."/>
            <person name="Li J."/>
            <person name="Xu J."/>
            <person name="Deng J."/>
            <person name="Kim J.A."/>
            <person name="Li J."/>
            <person name="Yu J."/>
            <person name="Meng J."/>
            <person name="Wang J."/>
            <person name="Min J."/>
            <person name="Poulain J."/>
            <person name="Wang J."/>
            <person name="Hatakeyama K."/>
            <person name="Wu K."/>
            <person name="Wang L."/>
            <person name="Fang L."/>
            <person name="Trick M."/>
            <person name="Links M.G."/>
            <person name="Zhao M."/>
            <person name="Jin M."/>
            <person name="Ramchiary N."/>
            <person name="Drou N."/>
            <person name="Berkman P.J."/>
            <person name="Cai Q."/>
            <person name="Huang Q."/>
            <person name="Li R."/>
            <person name="Tabata S."/>
            <person name="Cheng S."/>
            <person name="Zhang S."/>
            <person name="Zhang S."/>
            <person name="Huang S."/>
            <person name="Sato S."/>
            <person name="Sun S."/>
            <person name="Kwon S.J."/>
            <person name="Choi S.R."/>
            <person name="Lee T.H."/>
            <person name="Fan W."/>
            <person name="Zhao X."/>
            <person name="Tan X."/>
            <person name="Xu X."/>
            <person name="Wang Y."/>
            <person name="Qiu Y."/>
            <person name="Yin Y."/>
            <person name="Li Y."/>
            <person name="Du Y."/>
            <person name="Liao Y."/>
            <person name="Lim Y."/>
            <person name="Narusaka Y."/>
            <person name="Wang Y."/>
            <person name="Wang Z."/>
            <person name="Li Z."/>
            <person name="Wang Z."/>
            <person name="Xiong Z."/>
            <person name="Zhang Z."/>
        </authorList>
    </citation>
    <scope>NUCLEOTIDE SEQUENCE [LARGE SCALE GENOMIC DNA]</scope>
    <source>
        <strain evidence="10 11">cv. Chiifu-401-42</strain>
    </source>
</reference>
<dbReference type="SMART" id="SM00220">
    <property type="entry name" value="S_TKc"/>
    <property type="match status" value="1"/>
</dbReference>
<proteinExistence type="predicted"/>
<dbReference type="FunFam" id="1.10.510.10:FF:001023">
    <property type="entry name" value="Os07g0541700 protein"/>
    <property type="match status" value="1"/>
</dbReference>
<feature type="domain" description="Protein kinase" evidence="9">
    <location>
        <begin position="1"/>
        <end position="163"/>
    </location>
</feature>
<evidence type="ECO:0000259" key="9">
    <source>
        <dbReference type="PROSITE" id="PS50011"/>
    </source>
</evidence>
<evidence type="ECO:0000256" key="2">
    <source>
        <dbReference type="ARBA" id="ARBA00022527"/>
    </source>
</evidence>
<dbReference type="EC" id="2.7.11.1" evidence="1"/>
<dbReference type="Pfam" id="PF00069">
    <property type="entry name" value="Pkinase"/>
    <property type="match status" value="1"/>
</dbReference>
<evidence type="ECO:0000313" key="11">
    <source>
        <dbReference type="Proteomes" id="UP000011750"/>
    </source>
</evidence>
<dbReference type="STRING" id="51351.M4CMJ3"/>
<dbReference type="Gene3D" id="1.10.510.10">
    <property type="entry name" value="Transferase(Phosphotransferase) domain 1"/>
    <property type="match status" value="1"/>
</dbReference>
<dbReference type="PROSITE" id="PS00108">
    <property type="entry name" value="PROTEIN_KINASE_ST"/>
    <property type="match status" value="1"/>
</dbReference>
<dbReference type="InterPro" id="IPR008271">
    <property type="entry name" value="Ser/Thr_kinase_AS"/>
</dbReference>
<dbReference type="GO" id="GO:0004674">
    <property type="term" value="F:protein serine/threonine kinase activity"/>
    <property type="evidence" value="ECO:0000318"/>
    <property type="project" value="GO_Central"/>
</dbReference>